<protein>
    <submittedName>
        <fullName evidence="1">Uncharacterized protein</fullName>
    </submittedName>
</protein>
<organism evidence="1">
    <name type="scientific">Tanacetum cinerariifolium</name>
    <name type="common">Dalmatian daisy</name>
    <name type="synonym">Chrysanthemum cinerariifolium</name>
    <dbReference type="NCBI Taxonomy" id="118510"/>
    <lineage>
        <taxon>Eukaryota</taxon>
        <taxon>Viridiplantae</taxon>
        <taxon>Streptophyta</taxon>
        <taxon>Embryophyta</taxon>
        <taxon>Tracheophyta</taxon>
        <taxon>Spermatophyta</taxon>
        <taxon>Magnoliopsida</taxon>
        <taxon>eudicotyledons</taxon>
        <taxon>Gunneridae</taxon>
        <taxon>Pentapetalae</taxon>
        <taxon>asterids</taxon>
        <taxon>campanulids</taxon>
        <taxon>Asterales</taxon>
        <taxon>Asteraceae</taxon>
        <taxon>Asteroideae</taxon>
        <taxon>Anthemideae</taxon>
        <taxon>Anthemidinae</taxon>
        <taxon>Tanacetum</taxon>
    </lineage>
</organism>
<accession>A0A6L2NMK6</accession>
<feature type="non-terminal residue" evidence="1">
    <location>
        <position position="1"/>
    </location>
</feature>
<gene>
    <name evidence="1" type="ORF">Tci_059519</name>
</gene>
<evidence type="ECO:0000313" key="1">
    <source>
        <dbReference type="EMBL" id="GEU87541.1"/>
    </source>
</evidence>
<reference evidence="1" key="1">
    <citation type="journal article" date="2019" name="Sci. Rep.">
        <title>Draft genome of Tanacetum cinerariifolium, the natural source of mosquito coil.</title>
        <authorList>
            <person name="Yamashiro T."/>
            <person name="Shiraishi A."/>
            <person name="Satake H."/>
            <person name="Nakayama K."/>
        </authorList>
    </citation>
    <scope>NUCLEOTIDE SEQUENCE</scope>
</reference>
<dbReference type="EMBL" id="BKCJ010009560">
    <property type="protein sequence ID" value="GEU87541.1"/>
    <property type="molecule type" value="Genomic_DNA"/>
</dbReference>
<dbReference type="AlphaFoldDB" id="A0A6L2NMK6"/>
<name>A0A6L2NMK6_TANCI</name>
<sequence length="69" mass="7373">TVVLVQLPNPVNKDGVANVIKTSSTDVKLHDENEKCDFHSLITPTGNGIDVAVLKESIRSISERCANAA</sequence>
<proteinExistence type="predicted"/>
<comment type="caution">
    <text evidence="1">The sequence shown here is derived from an EMBL/GenBank/DDBJ whole genome shotgun (WGS) entry which is preliminary data.</text>
</comment>